<dbReference type="Proteomes" id="UP000033636">
    <property type="component" value="Unassembled WGS sequence"/>
</dbReference>
<keyword evidence="1" id="KW-0560">Oxidoreductase</keyword>
<name>A0ACC6V0Y5_9CREN</name>
<protein>
    <submittedName>
        <fullName evidence="1">Methylenetetrahydrofolate reductase</fullName>
        <ecNumber evidence="1">1.5.1.20</ecNumber>
    </submittedName>
</protein>
<reference evidence="1" key="1">
    <citation type="submission" date="2024-07" db="EMBL/GenBank/DDBJ databases">
        <title>Metagenome and Metagenome-Assembled Genomes of Archaea from a hot spring from the geothermal field of Los Azufres, Mexico.</title>
        <authorList>
            <person name="Marin-Paredes R."/>
            <person name="Martinez-Romero E."/>
            <person name="Servin-Garciduenas L.E."/>
        </authorList>
    </citation>
    <scope>NUCLEOTIDE SEQUENCE</scope>
</reference>
<dbReference type="EMBL" id="JZWT02000013">
    <property type="protein sequence ID" value="MFB6490718.1"/>
    <property type="molecule type" value="Genomic_DNA"/>
</dbReference>
<evidence type="ECO:0000313" key="2">
    <source>
        <dbReference type="Proteomes" id="UP000033636"/>
    </source>
</evidence>
<dbReference type="EC" id="1.5.1.20" evidence="1"/>
<gene>
    <name evidence="1" type="ORF">TU35_005660</name>
</gene>
<comment type="caution">
    <text evidence="1">The sequence shown here is derived from an EMBL/GenBank/DDBJ whole genome shotgun (WGS) entry which is preliminary data.</text>
</comment>
<sequence>MRPIAELPPAKDRDLLMKRIEAIKGLTEEVDVPDSPLGKPSAHAIAVASLALQAGLNPIAHIRIRDINLLALKSLLGAAKLLGIRRVVPLMGDPPALGAPVDQLRTEDAVRAAKEEGLVVGAMLSMRRNYAERLKIGADFYLILNLRRPEDMEGLRGVEAYPYLLIRTSRNAELMARLGQPSLSLEEVRRFLDALYSYGVKAVVVSAPGDFDAELAALGEFRR</sequence>
<proteinExistence type="predicted"/>
<accession>A0ACC6V0Y5</accession>
<organism evidence="1 2">
    <name type="scientific">Thermoproteus sp. AZ2</name>
    <dbReference type="NCBI Taxonomy" id="1609232"/>
    <lineage>
        <taxon>Archaea</taxon>
        <taxon>Thermoproteota</taxon>
        <taxon>Thermoprotei</taxon>
        <taxon>Thermoproteales</taxon>
        <taxon>Thermoproteaceae</taxon>
        <taxon>Thermoproteus</taxon>
    </lineage>
</organism>
<evidence type="ECO:0000313" key="1">
    <source>
        <dbReference type="EMBL" id="MFB6490718.1"/>
    </source>
</evidence>